<feature type="binding site" evidence="5">
    <location>
        <position position="219"/>
    </location>
    <ligand>
        <name>Fe cation</name>
        <dbReference type="ChEBI" id="CHEBI:24875"/>
        <label>1</label>
    </ligand>
</feature>
<evidence type="ECO:0000256" key="2">
    <source>
        <dbReference type="ARBA" id="ARBA00022434"/>
    </source>
</evidence>
<name>A0A1S3G052_DIPOR</name>
<dbReference type="InterPro" id="IPR008331">
    <property type="entry name" value="Ferritin_DPS_dom"/>
</dbReference>
<feature type="binding site" evidence="5">
    <location>
        <position position="253"/>
    </location>
    <ligand>
        <name>Fe cation</name>
        <dbReference type="ChEBI" id="CHEBI:24875"/>
        <label>1</label>
    </ligand>
</feature>
<dbReference type="Proteomes" id="UP000081671">
    <property type="component" value="Unplaced"/>
</dbReference>
<evidence type="ECO:0000313" key="8">
    <source>
        <dbReference type="Proteomes" id="UP000081671"/>
    </source>
</evidence>
<gene>
    <name evidence="9" type="primary">LOC105993457</name>
</gene>
<accession>A0A1S3G052</accession>
<dbReference type="SUPFAM" id="SSF47240">
    <property type="entry name" value="Ferritin-like"/>
    <property type="match status" value="1"/>
</dbReference>
<evidence type="ECO:0000256" key="4">
    <source>
        <dbReference type="ARBA" id="ARBA00023004"/>
    </source>
</evidence>
<dbReference type="RefSeq" id="XP_012882183.1">
    <property type="nucleotide sequence ID" value="XM_013026729.1"/>
</dbReference>
<comment type="function">
    <text evidence="6">Stores iron in a soluble, non-toxic, readily available form. Important for iron homeostasis. Iron is taken up in the ferrous form and deposited as ferric hydroxides after oxidation.</text>
</comment>
<dbReference type="InterPro" id="IPR012347">
    <property type="entry name" value="Ferritin-like"/>
</dbReference>
<dbReference type="PROSITE" id="PS50905">
    <property type="entry name" value="FERRITIN_LIKE"/>
    <property type="match status" value="1"/>
</dbReference>
<feature type="binding site" evidence="5">
    <location>
        <position position="177"/>
    </location>
    <ligand>
        <name>Fe cation</name>
        <dbReference type="ChEBI" id="CHEBI:24875"/>
        <label>1</label>
    </ligand>
</feature>
<protein>
    <recommendedName>
        <fullName evidence="6">Ferritin</fullName>
    </recommendedName>
</protein>
<keyword evidence="2 6" id="KW-0409">Iron storage</keyword>
<sequence length="292" mass="33426">MSGATSVSSIEGSKKVCHQRTSVQSAKDFVVQRYCVFLIAEALLESTRKDLRDSSGSGPQGEHTVRLHGPLLTNHGLPKRAQVPSAPPLPALQITYLFYVADIIGYSIPTPNGHGDASQVQNNYCQECEAAINNQIHLQLYAAYMYLSMAFYCDREEVALGHFSWFFLWQSHKWTQHAEKLLWIQNQRGSHISLNQIDMSGYHNWHGSFQVMEYAFNLEMTITQSLMELYHLAAIKGDTELSEFLKHHCLQQQLDTLEELRQYLTNLHNMWALGDTLVQYLFSQLSLRKKEK</sequence>
<dbReference type="InterPro" id="IPR009040">
    <property type="entry name" value="Ferritin-like_diiron"/>
</dbReference>
<dbReference type="InParanoid" id="A0A1S3G052"/>
<evidence type="ECO:0000256" key="1">
    <source>
        <dbReference type="ARBA" id="ARBA00007513"/>
    </source>
</evidence>
<dbReference type="AlphaFoldDB" id="A0A1S3G052"/>
<dbReference type="GO" id="GO:0006879">
    <property type="term" value="P:intracellular iron ion homeostasis"/>
    <property type="evidence" value="ECO:0007669"/>
    <property type="project" value="UniProtKB-KW"/>
</dbReference>
<dbReference type="PANTHER" id="PTHR11431:SF105">
    <property type="entry name" value="FERRITIN"/>
    <property type="match status" value="1"/>
</dbReference>
<keyword evidence="4 5" id="KW-0408">Iron</keyword>
<evidence type="ECO:0000256" key="3">
    <source>
        <dbReference type="ARBA" id="ARBA00022723"/>
    </source>
</evidence>
<feature type="domain" description="Ferritin-like diiron" evidence="7">
    <location>
        <begin position="122"/>
        <end position="271"/>
    </location>
</feature>
<evidence type="ECO:0000256" key="5">
    <source>
        <dbReference type="PIRSR" id="PIRSR601519-1"/>
    </source>
</evidence>
<dbReference type="GO" id="GO:0008199">
    <property type="term" value="F:ferric iron binding"/>
    <property type="evidence" value="ECO:0007669"/>
    <property type="project" value="InterPro"/>
</dbReference>
<proteinExistence type="inferred from homology"/>
<keyword evidence="8" id="KW-1185">Reference proteome</keyword>
<dbReference type="OrthoDB" id="186462at2759"/>
<dbReference type="Gene3D" id="1.20.1260.10">
    <property type="match status" value="1"/>
</dbReference>
<dbReference type="GO" id="GO:0008198">
    <property type="term" value="F:ferrous iron binding"/>
    <property type="evidence" value="ECO:0007669"/>
    <property type="project" value="TreeGrafter"/>
</dbReference>
<comment type="similarity">
    <text evidence="1 6">Belongs to the ferritin family.</text>
</comment>
<keyword evidence="3 5" id="KW-0479">Metal-binding</keyword>
<evidence type="ECO:0000256" key="6">
    <source>
        <dbReference type="RuleBase" id="RU361145"/>
    </source>
</evidence>
<evidence type="ECO:0000313" key="9">
    <source>
        <dbReference type="RefSeq" id="XP_012882183.1"/>
    </source>
</evidence>
<dbReference type="GeneID" id="105993457"/>
<reference evidence="9" key="1">
    <citation type="submission" date="2025-08" db="UniProtKB">
        <authorList>
            <consortium name="RefSeq"/>
        </authorList>
    </citation>
    <scope>IDENTIFICATION</scope>
    <source>
        <tissue evidence="9">Kidney</tissue>
    </source>
</reference>
<dbReference type="Pfam" id="PF00210">
    <property type="entry name" value="Ferritin"/>
    <property type="match status" value="1"/>
</dbReference>
<dbReference type="CDD" id="cd01056">
    <property type="entry name" value="Euk_Ferritin"/>
    <property type="match status" value="1"/>
</dbReference>
<dbReference type="GO" id="GO:0005737">
    <property type="term" value="C:cytoplasm"/>
    <property type="evidence" value="ECO:0007669"/>
    <property type="project" value="TreeGrafter"/>
</dbReference>
<dbReference type="GO" id="GO:0006826">
    <property type="term" value="P:iron ion transport"/>
    <property type="evidence" value="ECO:0007669"/>
    <property type="project" value="InterPro"/>
</dbReference>
<evidence type="ECO:0000259" key="7">
    <source>
        <dbReference type="PROSITE" id="PS50905"/>
    </source>
</evidence>
<organism evidence="8 9">
    <name type="scientific">Dipodomys ordii</name>
    <name type="common">Ord's kangaroo rat</name>
    <dbReference type="NCBI Taxonomy" id="10020"/>
    <lineage>
        <taxon>Eukaryota</taxon>
        <taxon>Metazoa</taxon>
        <taxon>Chordata</taxon>
        <taxon>Craniata</taxon>
        <taxon>Vertebrata</taxon>
        <taxon>Euteleostomi</taxon>
        <taxon>Mammalia</taxon>
        <taxon>Eutheria</taxon>
        <taxon>Euarchontoglires</taxon>
        <taxon>Glires</taxon>
        <taxon>Rodentia</taxon>
        <taxon>Castorimorpha</taxon>
        <taxon>Heteromyidae</taxon>
        <taxon>Dipodomyinae</taxon>
        <taxon>Dipodomys</taxon>
    </lineage>
</organism>
<dbReference type="FunFam" id="1.20.1260.10:FF:000002">
    <property type="entry name" value="Ferritin, mitochondrial"/>
    <property type="match status" value="1"/>
</dbReference>
<dbReference type="InterPro" id="IPR009078">
    <property type="entry name" value="Ferritin-like_SF"/>
</dbReference>
<dbReference type="InterPro" id="IPR001519">
    <property type="entry name" value="Ferritin"/>
</dbReference>
<dbReference type="KEGG" id="dord:105993457"/>
<dbReference type="PANTHER" id="PTHR11431">
    <property type="entry name" value="FERRITIN"/>
    <property type="match status" value="1"/>
</dbReference>